<dbReference type="RefSeq" id="WP_148381247.1">
    <property type="nucleotide sequence ID" value="NZ_VSKN01000014.1"/>
</dbReference>
<dbReference type="EMBL" id="VSKN01000014">
    <property type="protein sequence ID" value="TYC10800.1"/>
    <property type="molecule type" value="Genomic_DNA"/>
</dbReference>
<dbReference type="Proteomes" id="UP000323621">
    <property type="component" value="Unassembled WGS sequence"/>
</dbReference>
<sequence>MKLRPKIETIETKQLVVLSCEMSLIENKTETLFSAFMPKRKRVTKKTNALIYEVLIYDGAYFSHFTPENTFTKGATIAVYNCNTKPQAFKSLELSRGLYAFSPLTD</sequence>
<evidence type="ECO:0000313" key="2">
    <source>
        <dbReference type="Proteomes" id="UP000323621"/>
    </source>
</evidence>
<evidence type="ECO:0000313" key="1">
    <source>
        <dbReference type="EMBL" id="TYC10800.1"/>
    </source>
</evidence>
<comment type="caution">
    <text evidence="1">The sequence shown here is derived from an EMBL/GenBank/DDBJ whole genome shotgun (WGS) entry which is preliminary data.</text>
</comment>
<proteinExistence type="predicted"/>
<protein>
    <submittedName>
        <fullName evidence="1">Uncharacterized protein</fullName>
    </submittedName>
</protein>
<gene>
    <name evidence="1" type="ORF">ES677_10815</name>
</gene>
<organism evidence="1 2">
    <name type="scientific">Bizionia gelidisalsuginis</name>
    <dbReference type="NCBI Taxonomy" id="291188"/>
    <lineage>
        <taxon>Bacteria</taxon>
        <taxon>Pseudomonadati</taxon>
        <taxon>Bacteroidota</taxon>
        <taxon>Flavobacteriia</taxon>
        <taxon>Flavobacteriales</taxon>
        <taxon>Flavobacteriaceae</taxon>
        <taxon>Bizionia</taxon>
    </lineage>
</organism>
<name>A0ABY3M965_9FLAO</name>
<reference evidence="1 2" key="1">
    <citation type="submission" date="2019-08" db="EMBL/GenBank/DDBJ databases">
        <title>Genomes of Antarctic Bizionia species.</title>
        <authorList>
            <person name="Bowman J.P."/>
        </authorList>
    </citation>
    <scope>NUCLEOTIDE SEQUENCE [LARGE SCALE GENOMIC DNA]</scope>
    <source>
        <strain evidence="1 2">IC164</strain>
    </source>
</reference>
<accession>A0ABY3M965</accession>
<keyword evidence="2" id="KW-1185">Reference proteome</keyword>